<dbReference type="NCBIfam" id="NF003465">
    <property type="entry name" value="PRK05089.1"/>
    <property type="match status" value="1"/>
</dbReference>
<feature type="transmembrane region" description="Helical" evidence="13">
    <location>
        <begin position="37"/>
        <end position="58"/>
    </location>
</feature>
<evidence type="ECO:0000256" key="4">
    <source>
        <dbReference type="ARBA" id="ARBA00015384"/>
    </source>
</evidence>
<sequence>MTEETGRKEPGSPSDGVTSAGLKTPAKRMSPKRMSNGSIMVFCFVFAFGMVGAAYASVPLYRLFCQITGYNGTTQRVEQYSTRILDQKIRVTFDANTSSGLNWDFRAVDRAIEPRLGETVQISYKATNRSAHDVTGTAVFNVTPMEAGAYFNKVQCFCFTETTLKPGETLDMPVVFFVDPDLATAEETKHIRTITLSYTFYPSTPAAKPVAALPDKNKAAGKQL</sequence>
<keyword evidence="6 11" id="KW-0812">Transmembrane</keyword>
<evidence type="ECO:0000256" key="3">
    <source>
        <dbReference type="ARBA" id="ARBA00009620"/>
    </source>
</evidence>
<evidence type="ECO:0000256" key="11">
    <source>
        <dbReference type="HAMAP-Rule" id="MF_00155"/>
    </source>
</evidence>
<dbReference type="Pfam" id="PF04442">
    <property type="entry name" value="CtaG_Cox11"/>
    <property type="match status" value="1"/>
</dbReference>
<evidence type="ECO:0000256" key="6">
    <source>
        <dbReference type="ARBA" id="ARBA00022692"/>
    </source>
</evidence>
<keyword evidence="10 11" id="KW-0472">Membrane</keyword>
<protein>
    <recommendedName>
        <fullName evidence="4 11">Cytochrome c oxidase assembly protein CtaG</fullName>
    </recommendedName>
</protein>
<dbReference type="PANTHER" id="PTHR21320">
    <property type="entry name" value="CYTOCHROME C OXIDASE ASSEMBLY PROTEIN COX11-RELATED"/>
    <property type="match status" value="1"/>
</dbReference>
<keyword evidence="8 11" id="KW-1133">Transmembrane helix</keyword>
<comment type="similarity">
    <text evidence="3 11">Belongs to the COX11/CtaG family.</text>
</comment>
<comment type="caution">
    <text evidence="14">The sequence shown here is derived from an EMBL/GenBank/DDBJ whole genome shotgun (WGS) entry which is preliminary data.</text>
</comment>
<evidence type="ECO:0000256" key="13">
    <source>
        <dbReference type="SAM" id="Phobius"/>
    </source>
</evidence>
<dbReference type="EMBL" id="JAUSRF010000009">
    <property type="protein sequence ID" value="MDP9838295.1"/>
    <property type="molecule type" value="Genomic_DNA"/>
</dbReference>
<evidence type="ECO:0000256" key="7">
    <source>
        <dbReference type="ARBA" id="ARBA00022968"/>
    </source>
</evidence>
<dbReference type="InterPro" id="IPR007533">
    <property type="entry name" value="Cyt_c_oxidase_assmbl_CtaG"/>
</dbReference>
<feature type="topological domain" description="Periplasmic" evidence="11">
    <location>
        <begin position="58"/>
        <end position="224"/>
    </location>
</feature>
<evidence type="ECO:0000256" key="2">
    <source>
        <dbReference type="ARBA" id="ARBA00004382"/>
    </source>
</evidence>
<dbReference type="PANTHER" id="PTHR21320:SF3">
    <property type="entry name" value="CYTOCHROME C OXIDASE ASSEMBLY PROTEIN COX11, MITOCHONDRIAL-RELATED"/>
    <property type="match status" value="1"/>
</dbReference>
<feature type="topological domain" description="Cytoplasmic" evidence="11">
    <location>
        <begin position="1"/>
        <end position="34"/>
    </location>
</feature>
<dbReference type="Proteomes" id="UP001241472">
    <property type="component" value="Unassembled WGS sequence"/>
</dbReference>
<dbReference type="Gene3D" id="2.60.370.10">
    <property type="entry name" value="Ctag/Cox11"/>
    <property type="match status" value="1"/>
</dbReference>
<evidence type="ECO:0000256" key="8">
    <source>
        <dbReference type="ARBA" id="ARBA00022989"/>
    </source>
</evidence>
<feature type="region of interest" description="Disordered" evidence="12">
    <location>
        <begin position="1"/>
        <end position="31"/>
    </location>
</feature>
<proteinExistence type="inferred from homology"/>
<keyword evidence="7 11" id="KW-0735">Signal-anchor</keyword>
<keyword evidence="11" id="KW-0997">Cell inner membrane</keyword>
<keyword evidence="15" id="KW-1185">Reference proteome</keyword>
<comment type="subcellular location">
    <subcellularLocation>
        <location evidence="2 11">Cell inner membrane</location>
        <topology evidence="2 11">Single-pass type II membrane protein</topology>
        <orientation evidence="2 11">Periplasmic side</orientation>
    </subcellularLocation>
</comment>
<keyword evidence="9 11" id="KW-0186">Copper</keyword>
<evidence type="ECO:0000313" key="15">
    <source>
        <dbReference type="Proteomes" id="UP001241472"/>
    </source>
</evidence>
<evidence type="ECO:0000256" key="10">
    <source>
        <dbReference type="ARBA" id="ARBA00023136"/>
    </source>
</evidence>
<name>A0ABT9PVQ0_9HYPH</name>
<dbReference type="SUPFAM" id="SSF110111">
    <property type="entry name" value="Ctag/Cox11"/>
    <property type="match status" value="1"/>
</dbReference>
<feature type="compositionally biased region" description="Basic and acidic residues" evidence="12">
    <location>
        <begin position="1"/>
        <end position="10"/>
    </location>
</feature>
<evidence type="ECO:0000256" key="1">
    <source>
        <dbReference type="ARBA" id="ARBA00004007"/>
    </source>
</evidence>
<comment type="function">
    <text evidence="1 11">Exerts its effect at some terminal stage of cytochrome c oxidase synthesis, probably by being involved in the insertion of the copper B into subunit I.</text>
</comment>
<organism evidence="14 15">
    <name type="scientific">Neorhizobium huautlense</name>
    <dbReference type="NCBI Taxonomy" id="67774"/>
    <lineage>
        <taxon>Bacteria</taxon>
        <taxon>Pseudomonadati</taxon>
        <taxon>Pseudomonadota</taxon>
        <taxon>Alphaproteobacteria</taxon>
        <taxon>Hyphomicrobiales</taxon>
        <taxon>Rhizobiaceae</taxon>
        <taxon>Rhizobium/Agrobacterium group</taxon>
        <taxon>Neorhizobium</taxon>
    </lineage>
</organism>
<keyword evidence="5 11" id="KW-1003">Cell membrane</keyword>
<dbReference type="InterPro" id="IPR023471">
    <property type="entry name" value="CtaG/Cox11_dom_sf"/>
</dbReference>
<dbReference type="PIRSF" id="PIRSF005413">
    <property type="entry name" value="COX11"/>
    <property type="match status" value="1"/>
</dbReference>
<evidence type="ECO:0000256" key="5">
    <source>
        <dbReference type="ARBA" id="ARBA00022475"/>
    </source>
</evidence>
<reference evidence="14 15" key="1">
    <citation type="submission" date="2023-07" db="EMBL/GenBank/DDBJ databases">
        <title>Sorghum-associated microbial communities from plants grown in Nebraska, USA.</title>
        <authorList>
            <person name="Schachtman D."/>
        </authorList>
    </citation>
    <scope>NUCLEOTIDE SEQUENCE [LARGE SCALE GENOMIC DNA]</scope>
    <source>
        <strain evidence="14 15">DS1307</strain>
    </source>
</reference>
<dbReference type="HAMAP" id="MF_00155">
    <property type="entry name" value="CtaG"/>
    <property type="match status" value="1"/>
</dbReference>
<accession>A0ABT9PVQ0</accession>
<evidence type="ECO:0000313" key="14">
    <source>
        <dbReference type="EMBL" id="MDP9838295.1"/>
    </source>
</evidence>
<gene>
    <name evidence="11" type="primary">ctaG</name>
    <name evidence="14" type="ORF">J2T09_003062</name>
</gene>
<evidence type="ECO:0000256" key="9">
    <source>
        <dbReference type="ARBA" id="ARBA00023008"/>
    </source>
</evidence>
<evidence type="ECO:0000256" key="12">
    <source>
        <dbReference type="SAM" id="MobiDB-lite"/>
    </source>
</evidence>